<feature type="region of interest" description="Disordered" evidence="1">
    <location>
        <begin position="66"/>
        <end position="130"/>
    </location>
</feature>
<name>A0A9D3XS47_9SAUR</name>
<sequence>MGDGQGVWQWDGQLVAEGAWGGGERESMGLGSLPSPPCCWLPPQMQPCPTALPNCTHHPVPTWQMTRGNNFPPEQGQIAADKMGRKPPKSEDCKFCTGERTGQTPWPGTETLGHGREQTGKRPGFDIPVR</sequence>
<organism evidence="2 3">
    <name type="scientific">Mauremys mutica</name>
    <name type="common">yellowpond turtle</name>
    <dbReference type="NCBI Taxonomy" id="74926"/>
    <lineage>
        <taxon>Eukaryota</taxon>
        <taxon>Metazoa</taxon>
        <taxon>Chordata</taxon>
        <taxon>Craniata</taxon>
        <taxon>Vertebrata</taxon>
        <taxon>Euteleostomi</taxon>
        <taxon>Archelosauria</taxon>
        <taxon>Testudinata</taxon>
        <taxon>Testudines</taxon>
        <taxon>Cryptodira</taxon>
        <taxon>Durocryptodira</taxon>
        <taxon>Testudinoidea</taxon>
        <taxon>Geoemydidae</taxon>
        <taxon>Geoemydinae</taxon>
        <taxon>Mauremys</taxon>
    </lineage>
</organism>
<keyword evidence="3" id="KW-1185">Reference proteome</keyword>
<reference evidence="2" key="1">
    <citation type="submission" date="2021-09" db="EMBL/GenBank/DDBJ databases">
        <title>The genome of Mauremys mutica provides insights into the evolution of semi-aquatic lifestyle.</title>
        <authorList>
            <person name="Gong S."/>
            <person name="Gao Y."/>
        </authorList>
    </citation>
    <scope>NUCLEOTIDE SEQUENCE</scope>
    <source>
        <strain evidence="2">MM-2020</strain>
        <tissue evidence="2">Muscle</tissue>
    </source>
</reference>
<evidence type="ECO:0000256" key="1">
    <source>
        <dbReference type="SAM" id="MobiDB-lite"/>
    </source>
</evidence>
<dbReference type="EMBL" id="JAHDVG010000464">
    <property type="protein sequence ID" value="KAH1185111.1"/>
    <property type="molecule type" value="Genomic_DNA"/>
</dbReference>
<feature type="compositionally biased region" description="Basic and acidic residues" evidence="1">
    <location>
        <begin position="82"/>
        <end position="94"/>
    </location>
</feature>
<protein>
    <submittedName>
        <fullName evidence="2">Uncharacterized protein</fullName>
    </submittedName>
</protein>
<dbReference type="AlphaFoldDB" id="A0A9D3XS47"/>
<comment type="caution">
    <text evidence="2">The sequence shown here is derived from an EMBL/GenBank/DDBJ whole genome shotgun (WGS) entry which is preliminary data.</text>
</comment>
<dbReference type="Proteomes" id="UP000827986">
    <property type="component" value="Unassembled WGS sequence"/>
</dbReference>
<proteinExistence type="predicted"/>
<feature type="compositionally biased region" description="Basic and acidic residues" evidence="1">
    <location>
        <begin position="113"/>
        <end position="130"/>
    </location>
</feature>
<evidence type="ECO:0000313" key="2">
    <source>
        <dbReference type="EMBL" id="KAH1185111.1"/>
    </source>
</evidence>
<gene>
    <name evidence="2" type="ORF">KIL84_013052</name>
</gene>
<accession>A0A9D3XS47</accession>
<evidence type="ECO:0000313" key="3">
    <source>
        <dbReference type="Proteomes" id="UP000827986"/>
    </source>
</evidence>